<dbReference type="Proteomes" id="UP000181980">
    <property type="component" value="Unassembled WGS sequence"/>
</dbReference>
<dbReference type="OrthoDB" id="3239759at2"/>
<sequence>MTPNPSGQPPEPGHRFDDSELLRSLLRRLHAAGPGSWQHDREAAALMEHVAHRYAALARKHGLSPWDAAGAAFEAMRTRAAREADDPWAVITRAVQITLGAEEKAHGMLCSPHQARRRRYTGFRRAIRLSDRDMLDWHPAFHARPTNTTPDPQTAGTGSQVAAAVDDAVRLFTLLGWPAPVARTGVDYICSRLADAGTRTAAYEALRRDQHARALLDIGHESWTTMLRVVLGTPQPHYALTVAGRGILVRLLIGQTLPDLLADDDLVLTVSLAAPGRRARGGGAGGQ</sequence>
<evidence type="ECO:0000313" key="1">
    <source>
        <dbReference type="EMBL" id="SEE47988.1"/>
    </source>
</evidence>
<dbReference type="AlphaFoldDB" id="A0A1H5J8Q2"/>
<accession>A0A1H5J8Q2</accession>
<name>A0A1H5J8Q2_9ACTN</name>
<evidence type="ECO:0000313" key="2">
    <source>
        <dbReference type="Proteomes" id="UP000181980"/>
    </source>
</evidence>
<protein>
    <submittedName>
        <fullName evidence="1">Uncharacterized protein</fullName>
    </submittedName>
</protein>
<dbReference type="RefSeq" id="WP_069114514.1">
    <property type="nucleotide sequence ID" value="NZ_FNUC01000003.1"/>
</dbReference>
<dbReference type="EMBL" id="FNUC01000003">
    <property type="protein sequence ID" value="SEE47988.1"/>
    <property type="molecule type" value="Genomic_DNA"/>
</dbReference>
<reference evidence="2" key="1">
    <citation type="submission" date="2016-10" db="EMBL/GenBank/DDBJ databases">
        <authorList>
            <person name="Varghese N."/>
            <person name="Submissions S."/>
        </authorList>
    </citation>
    <scope>NUCLEOTIDE SEQUENCE [LARGE SCALE GENOMIC DNA]</scope>
    <source>
        <strain evidence="2">DSM 45237</strain>
    </source>
</reference>
<keyword evidence="2" id="KW-1185">Reference proteome</keyword>
<organism evidence="1 2">
    <name type="scientific">Jiangella alba</name>
    <dbReference type="NCBI Taxonomy" id="561176"/>
    <lineage>
        <taxon>Bacteria</taxon>
        <taxon>Bacillati</taxon>
        <taxon>Actinomycetota</taxon>
        <taxon>Actinomycetes</taxon>
        <taxon>Jiangellales</taxon>
        <taxon>Jiangellaceae</taxon>
        <taxon>Jiangella</taxon>
    </lineage>
</organism>
<gene>
    <name evidence="1" type="ORF">SAMN04488561_1457</name>
</gene>
<dbReference type="STRING" id="561176.SAMN04488561_1457"/>
<proteinExistence type="predicted"/>